<sequence>MDQYTQAVIASLENHVAVSSVNFKQHASATVAEICAWETKHSPYRLPDDLKAFLAVSNGFTLLWDAVLNGNATALGSMCINSLKELVPLELDHWPDDDPTLEYGQIIVGNGPPVPKKKGKKSAHNSVAKSSETLIPESKLKPLHVTRAFDLDAKACGGRVALLFIHGRNAPEVWFQDLSCSWSYISAGFSDYFRLMLTHVGLPNWQYTFTPSGLDPTARMWLRFLSPGKLAIDDEDDGLTTKRGSRRRGKSRTGTAAVAPDATKQAGAKARPGSSAPRPRRKSGSKASVPRSLTDSHDAHGSSNPSSPNPARSTDLSAGSTRPSSAPVRASIQPRFR</sequence>
<feature type="compositionally biased region" description="Polar residues" evidence="1">
    <location>
        <begin position="311"/>
        <end position="324"/>
    </location>
</feature>
<dbReference type="AlphaFoldDB" id="A0AAE0FH08"/>
<protein>
    <recommendedName>
        <fullName evidence="4">Knr4/Smi1-like domain-containing protein</fullName>
    </recommendedName>
</protein>
<keyword evidence="3" id="KW-1185">Reference proteome</keyword>
<dbReference type="PANTHER" id="PTHR31854">
    <property type="entry name" value="TUBULIN POLYGLUTAMYLASE COMPLEX SUBUNIT 2"/>
    <property type="match status" value="1"/>
</dbReference>
<dbReference type="PANTHER" id="PTHR31854:SF2">
    <property type="entry name" value="TUBULIN POLYGLUTAMYLASE COMPLEX SUBUNIT 2"/>
    <property type="match status" value="1"/>
</dbReference>
<gene>
    <name evidence="2" type="ORF">CYMTET_31564</name>
</gene>
<dbReference type="EMBL" id="LGRX02018741">
    <property type="protein sequence ID" value="KAK3259439.1"/>
    <property type="molecule type" value="Genomic_DNA"/>
</dbReference>
<evidence type="ECO:0008006" key="4">
    <source>
        <dbReference type="Google" id="ProtNLM"/>
    </source>
</evidence>
<feature type="compositionally biased region" description="Low complexity" evidence="1">
    <location>
        <begin position="268"/>
        <end position="277"/>
    </location>
</feature>
<name>A0AAE0FH08_9CHLO</name>
<dbReference type="Proteomes" id="UP001190700">
    <property type="component" value="Unassembled WGS sequence"/>
</dbReference>
<evidence type="ECO:0000256" key="1">
    <source>
        <dbReference type="SAM" id="MobiDB-lite"/>
    </source>
</evidence>
<dbReference type="InterPro" id="IPR039231">
    <property type="entry name" value="TPGS2"/>
</dbReference>
<reference evidence="2 3" key="1">
    <citation type="journal article" date="2015" name="Genome Biol. Evol.">
        <title>Comparative Genomics of a Bacterivorous Green Alga Reveals Evolutionary Causalities and Consequences of Phago-Mixotrophic Mode of Nutrition.</title>
        <authorList>
            <person name="Burns J.A."/>
            <person name="Paasch A."/>
            <person name="Narechania A."/>
            <person name="Kim E."/>
        </authorList>
    </citation>
    <scope>NUCLEOTIDE SEQUENCE [LARGE SCALE GENOMIC DNA]</scope>
    <source>
        <strain evidence="2 3">PLY_AMNH</strain>
    </source>
</reference>
<evidence type="ECO:0000313" key="3">
    <source>
        <dbReference type="Proteomes" id="UP001190700"/>
    </source>
</evidence>
<organism evidence="2 3">
    <name type="scientific">Cymbomonas tetramitiformis</name>
    <dbReference type="NCBI Taxonomy" id="36881"/>
    <lineage>
        <taxon>Eukaryota</taxon>
        <taxon>Viridiplantae</taxon>
        <taxon>Chlorophyta</taxon>
        <taxon>Pyramimonadophyceae</taxon>
        <taxon>Pyramimonadales</taxon>
        <taxon>Pyramimonadaceae</taxon>
        <taxon>Cymbomonas</taxon>
    </lineage>
</organism>
<proteinExistence type="predicted"/>
<feature type="region of interest" description="Disordered" evidence="1">
    <location>
        <begin position="233"/>
        <end position="337"/>
    </location>
</feature>
<evidence type="ECO:0000313" key="2">
    <source>
        <dbReference type="EMBL" id="KAK3259439.1"/>
    </source>
</evidence>
<accession>A0AAE0FH08</accession>
<comment type="caution">
    <text evidence="2">The sequence shown here is derived from an EMBL/GenBank/DDBJ whole genome shotgun (WGS) entry which is preliminary data.</text>
</comment>